<evidence type="ECO:0000256" key="4">
    <source>
        <dbReference type="ARBA" id="ARBA00004496"/>
    </source>
</evidence>
<dbReference type="PANTHER" id="PTHR24421">
    <property type="entry name" value="NITRATE/NITRITE SENSOR PROTEIN NARX-RELATED"/>
    <property type="match status" value="1"/>
</dbReference>
<keyword evidence="7" id="KW-0004">4Fe-4S</keyword>
<evidence type="ECO:0000256" key="12">
    <source>
        <dbReference type="ARBA" id="ARBA00022741"/>
    </source>
</evidence>
<dbReference type="InterPro" id="IPR005467">
    <property type="entry name" value="His_kinase_dom"/>
</dbReference>
<evidence type="ECO:0000256" key="7">
    <source>
        <dbReference type="ARBA" id="ARBA00022485"/>
    </source>
</evidence>
<organism evidence="23 24">
    <name type="scientific">Roseisolibacter agri</name>
    <dbReference type="NCBI Taxonomy" id="2014610"/>
    <lineage>
        <taxon>Bacteria</taxon>
        <taxon>Pseudomonadati</taxon>
        <taxon>Gemmatimonadota</taxon>
        <taxon>Gemmatimonadia</taxon>
        <taxon>Gemmatimonadales</taxon>
        <taxon>Gemmatimonadaceae</taxon>
        <taxon>Roseisolibacter</taxon>
    </lineage>
</organism>
<dbReference type="GO" id="GO:0005737">
    <property type="term" value="C:cytoplasm"/>
    <property type="evidence" value="ECO:0007669"/>
    <property type="project" value="UniProtKB-SubCell"/>
</dbReference>
<dbReference type="Proteomes" id="UP001161325">
    <property type="component" value="Unassembled WGS sequence"/>
</dbReference>
<keyword evidence="24" id="KW-1185">Reference proteome</keyword>
<keyword evidence="17" id="KW-0411">Iron-sulfur</keyword>
<dbReference type="PROSITE" id="PS50109">
    <property type="entry name" value="HIS_KIN"/>
    <property type="match status" value="1"/>
</dbReference>
<accession>A0AA37V5L4</accession>
<dbReference type="CDD" id="cd06225">
    <property type="entry name" value="HAMP"/>
    <property type="match status" value="1"/>
</dbReference>
<keyword evidence="20" id="KW-0472">Membrane</keyword>
<proteinExistence type="predicted"/>
<dbReference type="CDD" id="cd16917">
    <property type="entry name" value="HATPase_UhpB-NarQ-NarX-like"/>
    <property type="match status" value="1"/>
</dbReference>
<name>A0AA37V5L4_9BACT</name>
<evidence type="ECO:0000256" key="5">
    <source>
        <dbReference type="ARBA" id="ARBA00012438"/>
    </source>
</evidence>
<evidence type="ECO:0000256" key="17">
    <source>
        <dbReference type="ARBA" id="ARBA00023014"/>
    </source>
</evidence>
<dbReference type="InterPro" id="IPR050482">
    <property type="entry name" value="Sensor_HK_TwoCompSys"/>
</dbReference>
<feature type="domain" description="Histidine kinase" evidence="21">
    <location>
        <begin position="245"/>
        <end position="336"/>
    </location>
</feature>
<evidence type="ECO:0000313" key="23">
    <source>
        <dbReference type="EMBL" id="GLC24281.1"/>
    </source>
</evidence>
<evidence type="ECO:0000256" key="1">
    <source>
        <dbReference type="ARBA" id="ARBA00000085"/>
    </source>
</evidence>
<keyword evidence="20" id="KW-0812">Transmembrane</keyword>
<evidence type="ECO:0000256" key="19">
    <source>
        <dbReference type="ARBA" id="ARBA00030800"/>
    </source>
</evidence>
<dbReference type="Gene3D" id="6.10.340.10">
    <property type="match status" value="1"/>
</dbReference>
<evidence type="ECO:0000256" key="6">
    <source>
        <dbReference type="ARBA" id="ARBA00017322"/>
    </source>
</evidence>
<evidence type="ECO:0000256" key="13">
    <source>
        <dbReference type="ARBA" id="ARBA00022777"/>
    </source>
</evidence>
<evidence type="ECO:0000256" key="8">
    <source>
        <dbReference type="ARBA" id="ARBA00022490"/>
    </source>
</evidence>
<evidence type="ECO:0000256" key="3">
    <source>
        <dbReference type="ARBA" id="ARBA00004370"/>
    </source>
</evidence>
<dbReference type="SUPFAM" id="SSF55874">
    <property type="entry name" value="ATPase domain of HSP90 chaperone/DNA topoisomerase II/histidine kinase"/>
    <property type="match status" value="1"/>
</dbReference>
<dbReference type="GO" id="GO:0005524">
    <property type="term" value="F:ATP binding"/>
    <property type="evidence" value="ECO:0007669"/>
    <property type="project" value="UniProtKB-KW"/>
</dbReference>
<dbReference type="InterPro" id="IPR036890">
    <property type="entry name" value="HATPase_C_sf"/>
</dbReference>
<evidence type="ECO:0000256" key="16">
    <source>
        <dbReference type="ARBA" id="ARBA00023012"/>
    </source>
</evidence>
<dbReference type="PANTHER" id="PTHR24421:SF10">
    <property type="entry name" value="NITRATE_NITRITE SENSOR PROTEIN NARQ"/>
    <property type="match status" value="1"/>
</dbReference>
<evidence type="ECO:0000256" key="20">
    <source>
        <dbReference type="SAM" id="Phobius"/>
    </source>
</evidence>
<dbReference type="Gene3D" id="1.20.5.1930">
    <property type="match status" value="1"/>
</dbReference>
<feature type="domain" description="HAMP" evidence="22">
    <location>
        <begin position="68"/>
        <end position="122"/>
    </location>
</feature>
<dbReference type="EMBL" id="BRXS01000001">
    <property type="protein sequence ID" value="GLC24281.1"/>
    <property type="molecule type" value="Genomic_DNA"/>
</dbReference>
<keyword evidence="10" id="KW-0808">Transferase</keyword>
<evidence type="ECO:0000256" key="14">
    <source>
        <dbReference type="ARBA" id="ARBA00022840"/>
    </source>
</evidence>
<comment type="cofactor">
    <cofactor evidence="2">
        <name>[4Fe-4S] cluster</name>
        <dbReference type="ChEBI" id="CHEBI:49883"/>
    </cofactor>
</comment>
<dbReference type="InterPro" id="IPR011712">
    <property type="entry name" value="Sig_transdc_His_kin_sub3_dim/P"/>
</dbReference>
<feature type="transmembrane region" description="Helical" evidence="20">
    <location>
        <begin position="51"/>
        <end position="72"/>
    </location>
</feature>
<dbReference type="PROSITE" id="PS50885">
    <property type="entry name" value="HAMP"/>
    <property type="match status" value="1"/>
</dbReference>
<evidence type="ECO:0000256" key="18">
    <source>
        <dbReference type="ARBA" id="ARBA00024827"/>
    </source>
</evidence>
<sequence length="344" mass="37222">MVPATAPARHGWRRALLEAPLLRKLVLADLVINVSAFFVMREARQAWANEIMLASLMVTLVLNALLVYWALLPLRALEATARRVSAGDLAARVPLSLTADRDLTRIGVTLNTLLDGVTADRLRMRALAAQVISAGDQERAHIARELHDSTAQQLSALEMLVTSSVREVPAGALHERLAVMREIVVESLAEVRTLSHNVHPRVLDDLGLVAALEFLARRTREQSGVETRVVSDVRGTLPPPVASVFYRVAQEALRNAVRHGAPSDVRIGLVATDGASALLEVTDDGEGFDVEAAERSREGMGLFVMRERVALIDGRLEVESRPGQGTTVRARVPLAPVPAAEVGA</sequence>
<evidence type="ECO:0000313" key="24">
    <source>
        <dbReference type="Proteomes" id="UP001161325"/>
    </source>
</evidence>
<evidence type="ECO:0000256" key="11">
    <source>
        <dbReference type="ARBA" id="ARBA00022723"/>
    </source>
</evidence>
<dbReference type="AlphaFoldDB" id="A0AA37V5L4"/>
<dbReference type="Gene3D" id="3.30.565.10">
    <property type="entry name" value="Histidine kinase-like ATPase, C-terminal domain"/>
    <property type="match status" value="1"/>
</dbReference>
<comment type="caution">
    <text evidence="23">The sequence shown here is derived from an EMBL/GenBank/DDBJ whole genome shotgun (WGS) entry which is preliminary data.</text>
</comment>
<evidence type="ECO:0000259" key="22">
    <source>
        <dbReference type="PROSITE" id="PS50885"/>
    </source>
</evidence>
<dbReference type="Pfam" id="PF00672">
    <property type="entry name" value="HAMP"/>
    <property type="match status" value="1"/>
</dbReference>
<keyword evidence="12" id="KW-0547">Nucleotide-binding</keyword>
<keyword evidence="8" id="KW-0963">Cytoplasm</keyword>
<dbReference type="GO" id="GO:0000155">
    <property type="term" value="F:phosphorelay sensor kinase activity"/>
    <property type="evidence" value="ECO:0007669"/>
    <property type="project" value="InterPro"/>
</dbReference>
<gene>
    <name evidence="23" type="ORF">rosag_07940</name>
</gene>
<dbReference type="GO" id="GO:0016020">
    <property type="term" value="C:membrane"/>
    <property type="evidence" value="ECO:0007669"/>
    <property type="project" value="UniProtKB-SubCell"/>
</dbReference>
<comment type="function">
    <text evidence="18">Member of the two-component regulatory system NreB/NreC involved in the control of dissimilatory nitrate/nitrite reduction in response to oxygen. NreB functions as a direct oxygen sensor histidine kinase which is autophosphorylated, in the absence of oxygen, probably at the conserved histidine residue, and transfers its phosphate group probably to a conserved aspartate residue of NreC. NreB/NreC activates the expression of the nitrate (narGHJI) and nitrite (nir) reductase operons, as well as the putative nitrate transporter gene narT.</text>
</comment>
<dbReference type="EC" id="2.7.13.3" evidence="5"/>
<dbReference type="GO" id="GO:0046872">
    <property type="term" value="F:metal ion binding"/>
    <property type="evidence" value="ECO:0007669"/>
    <property type="project" value="UniProtKB-KW"/>
</dbReference>
<evidence type="ECO:0000256" key="10">
    <source>
        <dbReference type="ARBA" id="ARBA00022679"/>
    </source>
</evidence>
<protein>
    <recommendedName>
        <fullName evidence="6">Oxygen sensor histidine kinase NreB</fullName>
        <ecNumber evidence="5">2.7.13.3</ecNumber>
    </recommendedName>
    <alternativeName>
        <fullName evidence="19">Nitrogen regulation protein B</fullName>
    </alternativeName>
</protein>
<evidence type="ECO:0000256" key="2">
    <source>
        <dbReference type="ARBA" id="ARBA00001966"/>
    </source>
</evidence>
<keyword evidence="13 23" id="KW-0418">Kinase</keyword>
<evidence type="ECO:0000256" key="9">
    <source>
        <dbReference type="ARBA" id="ARBA00022553"/>
    </source>
</evidence>
<keyword evidence="9" id="KW-0597">Phosphoprotein</keyword>
<dbReference type="PRINTS" id="PR00344">
    <property type="entry name" value="BCTRLSENSOR"/>
</dbReference>
<keyword evidence="11" id="KW-0479">Metal-binding</keyword>
<dbReference type="InterPro" id="IPR003660">
    <property type="entry name" value="HAMP_dom"/>
</dbReference>
<reference evidence="23" key="1">
    <citation type="submission" date="2022-08" db="EMBL/GenBank/DDBJ databases">
        <title>Draft genome sequencing of Roseisolibacter agri AW1220.</title>
        <authorList>
            <person name="Tobiishi Y."/>
            <person name="Tonouchi A."/>
        </authorList>
    </citation>
    <scope>NUCLEOTIDE SEQUENCE</scope>
    <source>
        <strain evidence="23">AW1220</strain>
    </source>
</reference>
<dbReference type="GO" id="GO:0051539">
    <property type="term" value="F:4 iron, 4 sulfur cluster binding"/>
    <property type="evidence" value="ECO:0007669"/>
    <property type="project" value="UniProtKB-KW"/>
</dbReference>
<keyword evidence="16" id="KW-0902">Two-component regulatory system</keyword>
<keyword evidence="15" id="KW-0408">Iron</keyword>
<dbReference type="Pfam" id="PF02518">
    <property type="entry name" value="HATPase_c"/>
    <property type="match status" value="1"/>
</dbReference>
<dbReference type="InterPro" id="IPR003594">
    <property type="entry name" value="HATPase_dom"/>
</dbReference>
<dbReference type="GO" id="GO:0046983">
    <property type="term" value="F:protein dimerization activity"/>
    <property type="evidence" value="ECO:0007669"/>
    <property type="project" value="InterPro"/>
</dbReference>
<evidence type="ECO:0000259" key="21">
    <source>
        <dbReference type="PROSITE" id="PS50109"/>
    </source>
</evidence>
<comment type="catalytic activity">
    <reaction evidence="1">
        <text>ATP + protein L-histidine = ADP + protein N-phospho-L-histidine.</text>
        <dbReference type="EC" id="2.7.13.3"/>
    </reaction>
</comment>
<evidence type="ECO:0000256" key="15">
    <source>
        <dbReference type="ARBA" id="ARBA00023004"/>
    </source>
</evidence>
<keyword evidence="20" id="KW-1133">Transmembrane helix</keyword>
<keyword evidence="14" id="KW-0067">ATP-binding</keyword>
<dbReference type="Pfam" id="PF07730">
    <property type="entry name" value="HisKA_3"/>
    <property type="match status" value="1"/>
</dbReference>
<dbReference type="SMART" id="SM00387">
    <property type="entry name" value="HATPase_c"/>
    <property type="match status" value="1"/>
</dbReference>
<dbReference type="InterPro" id="IPR004358">
    <property type="entry name" value="Sig_transdc_His_kin-like_C"/>
</dbReference>
<comment type="subcellular location">
    <subcellularLocation>
        <location evidence="4">Cytoplasm</location>
    </subcellularLocation>
    <subcellularLocation>
        <location evidence="3">Membrane</location>
    </subcellularLocation>
</comment>